<dbReference type="SMART" id="SM00471">
    <property type="entry name" value="HDc"/>
    <property type="match status" value="1"/>
</dbReference>
<dbReference type="Pfam" id="PF01966">
    <property type="entry name" value="HD"/>
    <property type="match status" value="1"/>
</dbReference>
<dbReference type="GO" id="GO:0008832">
    <property type="term" value="F:dGTPase activity"/>
    <property type="evidence" value="ECO:0007669"/>
    <property type="project" value="TreeGrafter"/>
</dbReference>
<dbReference type="InterPro" id="IPR045509">
    <property type="entry name" value="HD_assoc_2"/>
</dbReference>
<dbReference type="CDD" id="cd00077">
    <property type="entry name" value="HDc"/>
    <property type="match status" value="1"/>
</dbReference>
<keyword evidence="3" id="KW-1185">Reference proteome</keyword>
<dbReference type="AlphaFoldDB" id="A0A7T1AZ64"/>
<evidence type="ECO:0000313" key="3">
    <source>
        <dbReference type="Proteomes" id="UP000594455"/>
    </source>
</evidence>
<organism evidence="2 3">
    <name type="scientific">Staphylococcus lloydii</name>
    <dbReference type="NCBI Taxonomy" id="2781774"/>
    <lineage>
        <taxon>Bacteria</taxon>
        <taxon>Bacillati</taxon>
        <taxon>Bacillota</taxon>
        <taxon>Bacilli</taxon>
        <taxon>Bacillales</taxon>
        <taxon>Staphylococcaceae</taxon>
        <taxon>Staphylococcus</taxon>
    </lineage>
</organism>
<name>A0A7T1AZ64_9STAP</name>
<protein>
    <submittedName>
        <fullName evidence="2">HD domain-containing protein</fullName>
    </submittedName>
</protein>
<dbReference type="Gene3D" id="1.10.3210.10">
    <property type="entry name" value="Hypothetical protein af1432"/>
    <property type="match status" value="1"/>
</dbReference>
<dbReference type="Proteomes" id="UP000594455">
    <property type="component" value="Chromosome"/>
</dbReference>
<feature type="domain" description="HD" evidence="1">
    <location>
        <begin position="64"/>
        <end position="181"/>
    </location>
</feature>
<dbReference type="KEGG" id="sllo:ISP08_10700"/>
<dbReference type="EMBL" id="CP064056">
    <property type="protein sequence ID" value="QPM74801.1"/>
    <property type="molecule type" value="Genomic_DNA"/>
</dbReference>
<accession>A0A7T1AZ64</accession>
<dbReference type="PROSITE" id="PS51831">
    <property type="entry name" value="HD"/>
    <property type="match status" value="1"/>
</dbReference>
<evidence type="ECO:0000313" key="2">
    <source>
        <dbReference type="EMBL" id="QPM74801.1"/>
    </source>
</evidence>
<dbReference type="RefSeq" id="WP_195718617.1">
    <property type="nucleotide sequence ID" value="NZ_CP064056.1"/>
</dbReference>
<dbReference type="InterPro" id="IPR050135">
    <property type="entry name" value="dGTPase-like"/>
</dbReference>
<dbReference type="Pfam" id="PF19276">
    <property type="entry name" value="HD_assoc_2"/>
    <property type="match status" value="1"/>
</dbReference>
<reference evidence="2 3" key="1">
    <citation type="submission" date="2020-10" db="EMBL/GenBank/DDBJ databases">
        <title>Closed genome sequences of Staphylococcus lloydii sp. nov. and Staphylococcus durrellii sp. nov. Isolated from Captive Fruit Bats (Pteropus livingstonii).</title>
        <authorList>
            <person name="Fountain K."/>
        </authorList>
    </citation>
    <scope>NUCLEOTIDE SEQUENCE [LARGE SCALE GENOMIC DNA]</scope>
    <source>
        <strain evidence="2 3">23_2_7_LY</strain>
    </source>
</reference>
<dbReference type="InterPro" id="IPR003607">
    <property type="entry name" value="HD/PDEase_dom"/>
</dbReference>
<sequence>MTYSTYASQQLPEEKVFKDPIHRYIHVKNQIIWDLIKTKEFQRLRRIKQLGTLYLSFHTAEHSRFGHSLGVYEIVRRLIDESFSGREAWDDKDAPLALCAALLHDLGHGPFSHSFEKIFNTDHEVFTQAIITGPTEVNEVLSRVSPTFPQEVADVINKTHDNKLVISMISSQIDADRMDYLQRDAYFTGVSYGQFDMERILRLMRPSKDEVLIKESGMHAVENFIMSRYQMYWQIYFHPVSRGGEVLLNNCLKRAKQLYNEGYQFKMYPTDFIPFFEETVTIAQYIDLDEVVVQYYLKAWVNEDDAILSDLARRFINRDLFKYMPFDGSIITITELTDLFVQAGIDPNYYFVSESFTDLPYDYDRPGSNRQPIHLLRRNGTIREISNESLVISSITGINREDYKLYYPKELISDVTDDNVRNAIISILNELN</sequence>
<dbReference type="SUPFAM" id="SSF109604">
    <property type="entry name" value="HD-domain/PDEase-like"/>
    <property type="match status" value="1"/>
</dbReference>
<dbReference type="FunFam" id="1.10.3210.10:FF:000014">
    <property type="entry name" value="HD domain-containing protein"/>
    <property type="match status" value="1"/>
</dbReference>
<gene>
    <name evidence="2" type="ORF">ISP08_10700</name>
</gene>
<dbReference type="InterPro" id="IPR006674">
    <property type="entry name" value="HD_domain"/>
</dbReference>
<dbReference type="PANTHER" id="PTHR11373:SF4">
    <property type="entry name" value="DEOXYNUCLEOSIDE TRIPHOSPHATE TRIPHOSPHOHYDROLASE SAMHD1"/>
    <property type="match status" value="1"/>
</dbReference>
<dbReference type="GO" id="GO:0006203">
    <property type="term" value="P:dGTP catabolic process"/>
    <property type="evidence" value="ECO:0007669"/>
    <property type="project" value="TreeGrafter"/>
</dbReference>
<dbReference type="PANTHER" id="PTHR11373">
    <property type="entry name" value="DEOXYNUCLEOSIDE TRIPHOSPHATE TRIPHOSPHOHYDROLASE"/>
    <property type="match status" value="1"/>
</dbReference>
<proteinExistence type="predicted"/>
<evidence type="ECO:0000259" key="1">
    <source>
        <dbReference type="PROSITE" id="PS51831"/>
    </source>
</evidence>